<evidence type="ECO:0000313" key="1">
    <source>
        <dbReference type="EMBL" id="ARN57206.1"/>
    </source>
</evidence>
<dbReference type="OrthoDB" id="71604at2"/>
<keyword evidence="1" id="KW-0969">Cilium</keyword>
<reference evidence="2" key="1">
    <citation type="submission" date="2017-04" db="EMBL/GenBank/DDBJ databases">
        <title>Comparative genomics and description of representatives of a novel lineage of planctomycetes thriving in anoxic sediments.</title>
        <authorList>
            <person name="Spring S."/>
            <person name="Bunk B."/>
            <person name="Sproer C."/>
        </authorList>
    </citation>
    <scope>NUCLEOTIDE SEQUENCE [LARGE SCALE GENOMIC DNA]</scope>
    <source>
        <strain evidence="2">ST-PulAB-D4</strain>
    </source>
</reference>
<sequence>MGKKNQMPDDMDESCKNCEGLCCRYIALPIDNPETEKDFDDIRWYLCHENISVFVEDGQWYVSFSTPCRYLCPETSMCLNYKDRPQICRDFDSESCEFNQDEYGYELHFKNDKELREYMKVKFENNLTSRGRKNRKNKKKDKTE</sequence>
<gene>
    <name evidence="1" type="ORF">STSP1_01604</name>
</gene>
<keyword evidence="1" id="KW-0489">Methyltransferase</keyword>
<dbReference type="RefSeq" id="WP_085755870.1">
    <property type="nucleotide sequence ID" value="NZ_CP021023.1"/>
</dbReference>
<keyword evidence="1" id="KW-0966">Cell projection</keyword>
<dbReference type="GO" id="GO:0032259">
    <property type="term" value="P:methylation"/>
    <property type="evidence" value="ECO:0007669"/>
    <property type="project" value="UniProtKB-KW"/>
</dbReference>
<keyword evidence="2" id="KW-1185">Reference proteome</keyword>
<dbReference type="Proteomes" id="UP000193334">
    <property type="component" value="Chromosome"/>
</dbReference>
<dbReference type="AlphaFoldDB" id="A0A1W6LN80"/>
<accession>A0A1W6LN80</accession>
<dbReference type="InterPro" id="IPR005358">
    <property type="entry name" value="Puta_zinc/iron-chelating_dom"/>
</dbReference>
<dbReference type="GO" id="GO:0008168">
    <property type="term" value="F:methyltransferase activity"/>
    <property type="evidence" value="ECO:0007669"/>
    <property type="project" value="UniProtKB-KW"/>
</dbReference>
<protein>
    <submittedName>
        <fullName evidence="1">Flagellin N-methylase</fullName>
    </submittedName>
</protein>
<dbReference type="EMBL" id="CP021023">
    <property type="protein sequence ID" value="ARN57206.1"/>
    <property type="molecule type" value="Genomic_DNA"/>
</dbReference>
<organism evidence="1 2">
    <name type="scientific">Sedimentisphaera salicampi</name>
    <dbReference type="NCBI Taxonomy" id="1941349"/>
    <lineage>
        <taxon>Bacteria</taxon>
        <taxon>Pseudomonadati</taxon>
        <taxon>Planctomycetota</taxon>
        <taxon>Phycisphaerae</taxon>
        <taxon>Sedimentisphaerales</taxon>
        <taxon>Sedimentisphaeraceae</taxon>
        <taxon>Sedimentisphaera</taxon>
    </lineage>
</organism>
<dbReference type="KEGG" id="pbp:STSP1_01604"/>
<name>A0A1W6LN80_9BACT</name>
<dbReference type="Pfam" id="PF03692">
    <property type="entry name" value="CxxCxxCC"/>
    <property type="match status" value="1"/>
</dbReference>
<keyword evidence="1" id="KW-0282">Flagellum</keyword>
<dbReference type="STRING" id="1941349.STSP1_01604"/>
<evidence type="ECO:0000313" key="2">
    <source>
        <dbReference type="Proteomes" id="UP000193334"/>
    </source>
</evidence>
<keyword evidence="1" id="KW-0808">Transferase</keyword>
<proteinExistence type="predicted"/>